<keyword evidence="3" id="KW-0804">Transcription</keyword>
<name>A0A949PN43_9HYPH</name>
<dbReference type="CDD" id="cd06529">
    <property type="entry name" value="S24_LexA-like"/>
    <property type="match status" value="1"/>
</dbReference>
<proteinExistence type="predicted"/>
<keyword evidence="1" id="KW-0805">Transcription regulation</keyword>
<organism evidence="5 6">
    <name type="scientific">Falsochrobactrum tianjinense</name>
    <dbReference type="NCBI Taxonomy" id="2706015"/>
    <lineage>
        <taxon>Bacteria</taxon>
        <taxon>Pseudomonadati</taxon>
        <taxon>Pseudomonadota</taxon>
        <taxon>Alphaproteobacteria</taxon>
        <taxon>Hyphomicrobiales</taxon>
        <taxon>Brucellaceae</taxon>
        <taxon>Falsochrobactrum</taxon>
    </lineage>
</organism>
<dbReference type="Proteomes" id="UP000752297">
    <property type="component" value="Unassembled WGS sequence"/>
</dbReference>
<dbReference type="PANTHER" id="PTHR40661">
    <property type="match status" value="1"/>
</dbReference>
<dbReference type="EMBL" id="JAHRVA010000003">
    <property type="protein sequence ID" value="MBV2143702.1"/>
    <property type="molecule type" value="Genomic_DNA"/>
</dbReference>
<protein>
    <submittedName>
        <fullName evidence="5">Helix-turn-helix transcriptional regulator</fullName>
    </submittedName>
</protein>
<dbReference type="AlphaFoldDB" id="A0A949PN43"/>
<evidence type="ECO:0000256" key="3">
    <source>
        <dbReference type="ARBA" id="ARBA00023163"/>
    </source>
</evidence>
<dbReference type="GO" id="GO:0003677">
    <property type="term" value="F:DNA binding"/>
    <property type="evidence" value="ECO:0007669"/>
    <property type="project" value="UniProtKB-KW"/>
</dbReference>
<evidence type="ECO:0000256" key="2">
    <source>
        <dbReference type="ARBA" id="ARBA00023125"/>
    </source>
</evidence>
<evidence type="ECO:0000259" key="4">
    <source>
        <dbReference type="Pfam" id="PF00717"/>
    </source>
</evidence>
<comment type="caution">
    <text evidence="5">The sequence shown here is derived from an EMBL/GenBank/DDBJ whole genome shotgun (WGS) entry which is preliminary data.</text>
</comment>
<dbReference type="InterPro" id="IPR039418">
    <property type="entry name" value="LexA-like"/>
</dbReference>
<evidence type="ECO:0000313" key="6">
    <source>
        <dbReference type="Proteomes" id="UP000752297"/>
    </source>
</evidence>
<dbReference type="Pfam" id="PF00717">
    <property type="entry name" value="Peptidase_S24"/>
    <property type="match status" value="1"/>
</dbReference>
<feature type="domain" description="Peptidase S24/S26A/S26B/S26C" evidence="4">
    <location>
        <begin position="94"/>
        <end position="212"/>
    </location>
</feature>
<sequence>MFSHDSVWAAIDALAERNSLSASGLARRAGLDPTTFNKSKRYAADGRARWPSTESLAKVMEATGASFDEFTRLIRGEDLLPQFGEYTQESHSIPLLGLAEAGAGGFFDDAGFPAGQGWDIVEFPAGPGEGVYALEVSGESMLPLYRDGDTLVVAPNAPVRRGDRVVVRTKDGEVMAKILHRQTPRTIELHSLNPDHPNRIFESKDVEWIARILWASQ</sequence>
<evidence type="ECO:0000256" key="1">
    <source>
        <dbReference type="ARBA" id="ARBA00023015"/>
    </source>
</evidence>
<gene>
    <name evidence="5" type="ORF">KUG47_09350</name>
</gene>
<reference evidence="5 6" key="1">
    <citation type="submission" date="2021-06" db="EMBL/GenBank/DDBJ databases">
        <title>Falsochrobactrum tianjin sp.nov., a new petroleum-degrading bacteria isolated from oily soils.</title>
        <authorList>
            <person name="Chen G."/>
            <person name="Chen H."/>
            <person name="Tian J."/>
            <person name="Qing J."/>
            <person name="Zhong L."/>
            <person name="Ma W."/>
            <person name="Song Y."/>
            <person name="Cui X."/>
            <person name="Yan B."/>
        </authorList>
    </citation>
    <scope>NUCLEOTIDE SEQUENCE [LARGE SCALE GENOMIC DNA]</scope>
    <source>
        <strain evidence="5 6">TDYN1</strain>
    </source>
</reference>
<dbReference type="PANTHER" id="PTHR40661:SF3">
    <property type="entry name" value="FELS-1 PROPHAGE TRANSCRIPTIONAL REGULATOR"/>
    <property type="match status" value="1"/>
</dbReference>
<keyword evidence="2" id="KW-0238">DNA-binding</keyword>
<keyword evidence="6" id="KW-1185">Reference proteome</keyword>
<evidence type="ECO:0000313" key="5">
    <source>
        <dbReference type="EMBL" id="MBV2143702.1"/>
    </source>
</evidence>
<dbReference type="RefSeq" id="WP_217677687.1">
    <property type="nucleotide sequence ID" value="NZ_JAHRVA010000003.1"/>
</dbReference>
<accession>A0A949PN43</accession>
<dbReference type="InterPro" id="IPR015927">
    <property type="entry name" value="Peptidase_S24_S26A/B/C"/>
</dbReference>